<sequence length="255" mass="29230">MRKVKNFNYKLDLKVAVALLFFAINFVNADNNFFKTENVKISISLNNEFVSNALSEIELITNFKFFYKNEDIDLERRVTFKAVEEPINSVLFRLFEDIDLTFKIVKERIILKKEIPVKNNKIQIQGKIADATTGAPITYANIEVFGSLIGTSSNELGEFILEVDSLPATIVFSHLNYEKKTIEISQFSTINVLLTPLVNNLNEVMLSSGKRDDYAFELAEKALSTMRKLSDKKKYGKHFIDKNLKTEMSTPNFQK</sequence>
<evidence type="ECO:0000313" key="3">
    <source>
        <dbReference type="Proteomes" id="UP000307657"/>
    </source>
</evidence>
<dbReference type="EMBL" id="SUPL01000008">
    <property type="protein sequence ID" value="TJY32844.1"/>
    <property type="molecule type" value="Genomic_DNA"/>
</dbReference>
<keyword evidence="2" id="KW-0378">Hydrolase</keyword>
<feature type="signal peptide" evidence="1">
    <location>
        <begin position="1"/>
        <end position="29"/>
    </location>
</feature>
<feature type="chain" id="PRO_5020690202" evidence="1">
    <location>
        <begin position="30"/>
        <end position="255"/>
    </location>
</feature>
<reference evidence="2 3" key="1">
    <citation type="submission" date="2019-04" db="EMBL/GenBank/DDBJ databases">
        <title>Lacinutrix sp. nov., isolated from marine water.</title>
        <authorList>
            <person name="Kim W."/>
        </authorList>
    </citation>
    <scope>NUCLEOTIDE SEQUENCE [LARGE SCALE GENOMIC DNA]</scope>
    <source>
        <strain evidence="2 3">CAU 1491</strain>
    </source>
</reference>
<comment type="caution">
    <text evidence="2">The sequence shown here is derived from an EMBL/GenBank/DDBJ whole genome shotgun (WGS) entry which is preliminary data.</text>
</comment>
<dbReference type="InterPro" id="IPR008969">
    <property type="entry name" value="CarboxyPept-like_regulatory"/>
</dbReference>
<protein>
    <submittedName>
        <fullName evidence="2">Carboxypeptidase-like regulatory domain-containing protein</fullName>
    </submittedName>
</protein>
<evidence type="ECO:0000256" key="1">
    <source>
        <dbReference type="SAM" id="SignalP"/>
    </source>
</evidence>
<dbReference type="Pfam" id="PF13715">
    <property type="entry name" value="CarbopepD_reg_2"/>
    <property type="match status" value="1"/>
</dbReference>
<dbReference type="GO" id="GO:0004180">
    <property type="term" value="F:carboxypeptidase activity"/>
    <property type="evidence" value="ECO:0007669"/>
    <property type="project" value="UniProtKB-KW"/>
</dbReference>
<accession>A0A4U0EP38</accession>
<keyword evidence="1" id="KW-0732">Signal</keyword>
<proteinExistence type="predicted"/>
<name>A0A4U0EP38_9FLAO</name>
<dbReference type="RefSeq" id="WP_136844688.1">
    <property type="nucleotide sequence ID" value="NZ_SUPL01000008.1"/>
</dbReference>
<organism evidence="2 3">
    <name type="scientific">Pontimicrobium aquaticum</name>
    <dbReference type="NCBI Taxonomy" id="2565367"/>
    <lineage>
        <taxon>Bacteria</taxon>
        <taxon>Pseudomonadati</taxon>
        <taxon>Bacteroidota</taxon>
        <taxon>Flavobacteriia</taxon>
        <taxon>Flavobacteriales</taxon>
        <taxon>Flavobacteriaceae</taxon>
        <taxon>Pontimicrobium</taxon>
    </lineage>
</organism>
<dbReference type="SUPFAM" id="SSF49464">
    <property type="entry name" value="Carboxypeptidase regulatory domain-like"/>
    <property type="match status" value="1"/>
</dbReference>
<dbReference type="Proteomes" id="UP000307657">
    <property type="component" value="Unassembled WGS sequence"/>
</dbReference>
<keyword evidence="2" id="KW-0121">Carboxypeptidase</keyword>
<dbReference type="AlphaFoldDB" id="A0A4U0EP38"/>
<gene>
    <name evidence="2" type="ORF">E5167_13475</name>
</gene>
<keyword evidence="2" id="KW-0645">Protease</keyword>
<dbReference type="Gene3D" id="2.60.40.1120">
    <property type="entry name" value="Carboxypeptidase-like, regulatory domain"/>
    <property type="match status" value="1"/>
</dbReference>
<dbReference type="OrthoDB" id="9805434at2"/>
<evidence type="ECO:0000313" key="2">
    <source>
        <dbReference type="EMBL" id="TJY32844.1"/>
    </source>
</evidence>
<keyword evidence="3" id="KW-1185">Reference proteome</keyword>